<reference evidence="2 3" key="1">
    <citation type="submission" date="2019-07" db="EMBL/GenBank/DDBJ databases">
        <title>Whole genome shotgun sequence of Brevifollis gellanilyticus NBRC 108608.</title>
        <authorList>
            <person name="Hosoyama A."/>
            <person name="Uohara A."/>
            <person name="Ohji S."/>
            <person name="Ichikawa N."/>
        </authorList>
    </citation>
    <scope>NUCLEOTIDE SEQUENCE [LARGE SCALE GENOMIC DNA]</scope>
    <source>
        <strain evidence="2 3">NBRC 108608</strain>
    </source>
</reference>
<dbReference type="RefSeq" id="WP_146851484.1">
    <property type="nucleotide sequence ID" value="NZ_BKAG01000023.1"/>
</dbReference>
<accession>A0A512MB08</accession>
<name>A0A512MB08_9BACT</name>
<comment type="caution">
    <text evidence="2">The sequence shown here is derived from an EMBL/GenBank/DDBJ whole genome shotgun (WGS) entry which is preliminary data.</text>
</comment>
<keyword evidence="3" id="KW-1185">Reference proteome</keyword>
<keyword evidence="1" id="KW-0472">Membrane</keyword>
<organism evidence="2 3">
    <name type="scientific">Brevifollis gellanilyticus</name>
    <dbReference type="NCBI Taxonomy" id="748831"/>
    <lineage>
        <taxon>Bacteria</taxon>
        <taxon>Pseudomonadati</taxon>
        <taxon>Verrucomicrobiota</taxon>
        <taxon>Verrucomicrobiia</taxon>
        <taxon>Verrucomicrobiales</taxon>
        <taxon>Verrucomicrobiaceae</taxon>
    </lineage>
</organism>
<dbReference type="OrthoDB" id="180502at2"/>
<evidence type="ECO:0000313" key="2">
    <source>
        <dbReference type="EMBL" id="GEP43923.1"/>
    </source>
</evidence>
<dbReference type="EMBL" id="BKAG01000023">
    <property type="protein sequence ID" value="GEP43923.1"/>
    <property type="molecule type" value="Genomic_DNA"/>
</dbReference>
<keyword evidence="1" id="KW-1133">Transmembrane helix</keyword>
<sequence length="1000" mass="110401">MKLPSDIIDILRSTLQTGIVSSAVENAAGAYARLCTEASTRLHRISAMLEKGSDYQAIQAAEEEPPLLDLIAVLSFGSEKAWMDFCQAHQLPIAPKLDSKTVQALDRLYAQGVTANHPLYKDFRAAVLSREDDKALRIIRTILRLNPGDENARSELQRLENKNWQDTLELLRSALKTDDEERIATLAEKITATFPPEKHTVSSEIAQAEGIRRALRKRQAGEKVPALLEEVEQHRQASDWQATKETCERLQELIEAHGLELTTGQKTEMETAAAYARRESAAAERQRAFNRTLNSFVSFAQEAGTRLMTGTQPGLGEASKLDENFIRRWRELESYALPVSDDVLTKLRQTGQGIRTSLERAQKGRRNRTLLSTAALLTFLLGIGALAWHGWQARAYALDLISYRVRQLAGPAAKLSTSLKQDHPTLLHWPYLKTQIEETEAWVGQSQGVASHADQTISELEKAAAQNFSGLQPAEVLKRLEAARELIGQLPGDLAVTASQRLTTLKTKAELMVVNLGETRSTDARRKLETIATMSKKELSYERPSAEVATAVQTLDTQIAELESQAATETTTRLPADLLAQLKSARQRVDDFKAEVSNFASLREATLASATLADFGRELGKWQSIRFVEAAPAASTHTALPTEEQFLANLLTGGDLATWKAGVEDVAGARLHPDTPEENDLKVLLSLRDDRSFNNVWEHIVQDHSTGRGRRSVWSIGQLSESRVGDTQHRWNGKVYDAHPQDTGAAFVSGEYKRLVIGGGSAQGQSVVSSKPAAVSTLIQNLQIDRMTDANGERFERNILSVFDRLMADTTSPALAKAYVMLELERLTRDRPFAWGMHLAPTLRADLMELHRLVGAYPLRGEDWMIPKVRGSLGASLEAFFQSRHDRTYEKEAQARRVLISQVVAGGVRFGGYVEVDRTLTLNTNSRSAKEFWLLGKAGPVLVPAATKTAPAEALPLSPVLYLPLDREQLLSTYHSTLSSTATAPAQAPSAVIEAPFMKP</sequence>
<proteinExistence type="predicted"/>
<protein>
    <submittedName>
        <fullName evidence="2">Uncharacterized protein</fullName>
    </submittedName>
</protein>
<feature type="transmembrane region" description="Helical" evidence="1">
    <location>
        <begin position="370"/>
        <end position="391"/>
    </location>
</feature>
<keyword evidence="1" id="KW-0812">Transmembrane</keyword>
<dbReference type="Proteomes" id="UP000321577">
    <property type="component" value="Unassembled WGS sequence"/>
</dbReference>
<gene>
    <name evidence="2" type="ORF">BGE01nite_32140</name>
</gene>
<evidence type="ECO:0000256" key="1">
    <source>
        <dbReference type="SAM" id="Phobius"/>
    </source>
</evidence>
<evidence type="ECO:0000313" key="3">
    <source>
        <dbReference type="Proteomes" id="UP000321577"/>
    </source>
</evidence>
<dbReference type="AlphaFoldDB" id="A0A512MB08"/>